<dbReference type="CTD" id="197131"/>
<keyword evidence="3 10" id="KW-0808">Transferase</keyword>
<dbReference type="InterPro" id="IPR014719">
    <property type="entry name" value="Ribosomal_bL12_C/ClpS-like"/>
</dbReference>
<dbReference type="SMART" id="SM00396">
    <property type="entry name" value="ZnF_UBR1"/>
    <property type="match status" value="1"/>
</dbReference>
<feature type="compositionally biased region" description="Low complexity" evidence="11">
    <location>
        <begin position="1275"/>
        <end position="1297"/>
    </location>
</feature>
<accession>A0A6P8Z3L5</accession>
<dbReference type="InterPro" id="IPR044046">
    <property type="entry name" value="E3_ligase_UBR-like_C"/>
</dbReference>
<dbReference type="InterPro" id="IPR042065">
    <property type="entry name" value="E3_ELL-like"/>
</dbReference>
<feature type="region of interest" description="Disordered" evidence="11">
    <location>
        <begin position="1256"/>
        <end position="1353"/>
    </location>
</feature>
<keyword evidence="7 10" id="KW-0862">Zinc</keyword>
<feature type="region of interest" description="Disordered" evidence="11">
    <location>
        <begin position="997"/>
        <end position="1019"/>
    </location>
</feature>
<dbReference type="EC" id="2.3.2.27" evidence="10"/>
<dbReference type="PROSITE" id="PS51157">
    <property type="entry name" value="ZF_UBR"/>
    <property type="match status" value="1"/>
</dbReference>
<evidence type="ECO:0000256" key="9">
    <source>
        <dbReference type="PROSITE-ProRule" id="PRU00508"/>
    </source>
</evidence>
<dbReference type="RefSeq" id="XP_034241188.1">
    <property type="nucleotide sequence ID" value="XM_034385297.1"/>
</dbReference>
<feature type="zinc finger region" description="UBR-type" evidence="9">
    <location>
        <begin position="107"/>
        <end position="178"/>
    </location>
</feature>
<dbReference type="GO" id="GO:0000151">
    <property type="term" value="C:ubiquitin ligase complex"/>
    <property type="evidence" value="ECO:0007669"/>
    <property type="project" value="TreeGrafter"/>
</dbReference>
<keyword evidence="6 10" id="KW-0833">Ubl conjugation pathway</keyword>
<dbReference type="SUPFAM" id="SSF46785">
    <property type="entry name" value="Winged helix' DNA-binding domain"/>
    <property type="match status" value="1"/>
</dbReference>
<evidence type="ECO:0000256" key="7">
    <source>
        <dbReference type="ARBA" id="ARBA00022833"/>
    </source>
</evidence>
<dbReference type="InterPro" id="IPR003769">
    <property type="entry name" value="ClpS_core"/>
</dbReference>
<evidence type="ECO:0000256" key="3">
    <source>
        <dbReference type="ARBA" id="ARBA00022679"/>
    </source>
</evidence>
<dbReference type="GO" id="GO:0016567">
    <property type="term" value="P:protein ubiquitination"/>
    <property type="evidence" value="ECO:0007669"/>
    <property type="project" value="UniProtKB-UniRule"/>
</dbReference>
<gene>
    <name evidence="14 15" type="primary">LOC117645243</name>
</gene>
<dbReference type="InterPro" id="IPR036390">
    <property type="entry name" value="WH_DNA-bd_sf"/>
</dbReference>
<evidence type="ECO:0000256" key="6">
    <source>
        <dbReference type="ARBA" id="ARBA00022786"/>
    </source>
</evidence>
<dbReference type="Gene3D" id="3.30.1390.10">
    <property type="match status" value="1"/>
</dbReference>
<evidence type="ECO:0000256" key="10">
    <source>
        <dbReference type="RuleBase" id="RU366018"/>
    </source>
</evidence>
<keyword evidence="13" id="KW-1185">Reference proteome</keyword>
<protein>
    <recommendedName>
        <fullName evidence="10">E3 ubiquitin-protein ligase</fullName>
        <ecNumber evidence="10">2.3.2.27</ecNumber>
    </recommendedName>
</protein>
<reference evidence="14 15" key="1">
    <citation type="submission" date="2025-04" db="UniProtKB">
        <authorList>
            <consortium name="RefSeq"/>
        </authorList>
    </citation>
    <scope>IDENTIFICATION</scope>
    <source>
        <tissue evidence="14 15">Total insect</tissue>
    </source>
</reference>
<evidence type="ECO:0000256" key="2">
    <source>
        <dbReference type="ARBA" id="ARBA00004906"/>
    </source>
</evidence>
<dbReference type="CDD" id="cd19672">
    <property type="entry name" value="UBR-box_UBR1_like"/>
    <property type="match status" value="1"/>
</dbReference>
<dbReference type="PANTHER" id="PTHR21497:SF24">
    <property type="entry name" value="E3 UBIQUITIN-PROTEIN LIGASE UBR1"/>
    <property type="match status" value="1"/>
</dbReference>
<evidence type="ECO:0000256" key="1">
    <source>
        <dbReference type="ARBA" id="ARBA00000900"/>
    </source>
</evidence>
<comment type="function">
    <text evidence="10">Ubiquitin ligase protein which is a component of the N-end rule pathway. Recognizes and binds to proteins bearing specific N-terminal residues that are destabilizing according to the N-end rule, leading to their ubiquitination and subsequent degradation.</text>
</comment>
<keyword evidence="5 10" id="KW-0863">Zinc-finger</keyword>
<name>A0A6P8Z3L5_THRPL</name>
<feature type="region of interest" description="Disordered" evidence="11">
    <location>
        <begin position="1"/>
        <end position="21"/>
    </location>
</feature>
<feature type="domain" description="UBR-type" evidence="12">
    <location>
        <begin position="107"/>
        <end position="178"/>
    </location>
</feature>
<evidence type="ECO:0000313" key="15">
    <source>
        <dbReference type="RefSeq" id="XP_034241188.1"/>
    </source>
</evidence>
<dbReference type="GO" id="GO:0008270">
    <property type="term" value="F:zinc ion binding"/>
    <property type="evidence" value="ECO:0007669"/>
    <property type="project" value="UniProtKB-UniRule"/>
</dbReference>
<evidence type="ECO:0000313" key="13">
    <source>
        <dbReference type="Proteomes" id="UP000515158"/>
    </source>
</evidence>
<dbReference type="FunFam" id="2.10.110.30:FF:000001">
    <property type="entry name" value="E3 ubiquitin-protein ligase UBR2 isoform 1"/>
    <property type="match status" value="1"/>
</dbReference>
<comment type="pathway">
    <text evidence="2 10">Protein modification; protein ubiquitination.</text>
</comment>
<sequence length="1829" mass="207356">MSDMESLAEDPEDMEEPAKPEEHPLEDVNHHVNNLLQLIQSGQPVAPAIRSLWRECVPQVFQLEKGENDVPQWPYNALEKVLFEILERFMCGGSELKCMMDRLTAPPLCGRTLKMGEPAYSCRECGTDPTCVLCAFCFKNSIHQHHKYKMHTSLGNGRCDCGDVEAWSSGPYCDTHQETRLKHDNDSSVFPEDVALRARTVFEIALSYAFELLTHKHSLSLPSDLKSEDGPLHMDFKDTYCVVLYNDESHTFEQVFEAMQKVMHDVYRELVNRVDREGRAVIKVCSFQQCTEIKSEVEKVTSRQNTQPLKVQVLHVDVVAHQIFALKLLDWMEGIVQTSAGFRKEFASVFLMNSPTSSIAERVLMDDANMWIAARLAWHRLIMAGLLIEYDIKKSFAKIFTKRYGYVTKEYIRDDHDRRVSVLSLSVQLYTLPTVAHYLVSDERALLILWNTIASEFNSKIKDNKKFAFERHSLSLLGRRIDPFYRILETFYDIKYLLIVEPKEWTDDLRRGFLEGLNTMLQLMVHMQEMEPVKRQIGQHVEYEQEYETGFALHKSMAQIYPFVVDWCATDRVVLIKAYRMVLAKLIECSPMDSQPERQVIELANHSASCIVYDPGVEPVSIYLPLSRLLAGLHLALDSHGLSFDSPELQRANQPKPTPHLLLEPVLRLQVMIAQVWAGMWRRNGFSILTQVAKYRSPSNRNEMQDRDICLIQICASLIESNEFLIILLHKFNLMKWADPNFLDTRDPDTLGNVTRIVEEFLGLLVVIVSERYTPGVGMVTEDDQMKKEIIQLLCAGPLSHSELYRAFPFGHKHLQEARIEAVIDEVADFKRPNNKVGLYELKENHYADCNVFFYHYDAEDRSHAEEILRKKNKEKNGVDCCPPPRLPELCPPFKMLLNLLQCDVMLHILKLILERSVHIGAQHSSELQLHMALHLIGYALQEQEQDPDGFLKFTDKASSWNIERLLEDLLNCASLETLKDLIKWVLTKYRSVKEGSPTSADVISPSPEAQAQQLANKDKEWRAKMAAEKRARVMAQMTAMQKSFMKENASLFQTEKEEEGDVQEDMDTVEVSEQPPVAVGPNQSPIQAQQEHYICILCQEEQVVSCTGPALVLAAYVQRSVVMSRKSDDDYTPAHGLVLSSCLGPAAYASSCGHVMHASCWKQYYDNVQAKESRRPYRLRQPASFDIEKKEFLCPLCNCLSNSVLPLVPQIPLVYPGGKLDINGVDSISFKSWLLDLRRCPLAQQNQVNKGEKKLMDSLNPNKPAVGADVAVKPPESASSAAPEAAKNPEAASSSETPRSQPRQREVRRESDEESDSSSSHSDAEAKSAKRQQMHSVSLPSTSATSVPSNPPAVIMSDDLINMMMRFTECICISNDSDANEPDMMPLQAWQCCGYTIHALEILLRDEGKPLLGQLSLRQHDCLKGLVRMMALLTTAANKPTASSTHAHMIFALLVNHDPDQSCILDLDSFGVMVPLVFLLAKCPVPSGGGYEIYSLRLGLFMEVMKCILGICHETLKGRLVTDHWDDRDLVETMDVDEEEGAKGEPSLNGDHLTFTRDFLDLMANQLNMPLCSLPHPKIVWEKIKEHCQPFLRCCVLFFHFLTTIPPREALLYHGGDTFENMCAYLGLSGSWRTLLFDGVMQALAKHWTNHPRVQALLKKDHSRVFTSPLEINRLVPLPGDYSELLCSVLEFYCHDRVESRCPTMCLICGQMLCSQTSCCMHKILGTQVGSCTFHALNCGAGCGLFLQVRRCQVLVLAIPNRGTFMTPPYVDDYGETDQGLRRGNRLQLSPELYKELEHMWLSHGVREFISRSMDKGAPPIAGPWHEL</sequence>
<dbReference type="PANTHER" id="PTHR21497">
    <property type="entry name" value="UBIQUITIN LIGASE E3 ALPHA-RELATED"/>
    <property type="match status" value="1"/>
</dbReference>
<feature type="compositionally biased region" description="Acidic residues" evidence="11">
    <location>
        <begin position="1"/>
        <end position="15"/>
    </location>
</feature>
<evidence type="ECO:0000259" key="12">
    <source>
        <dbReference type="PROSITE" id="PS51157"/>
    </source>
</evidence>
<feature type="compositionally biased region" description="Polar residues" evidence="11">
    <location>
        <begin position="997"/>
        <end position="1016"/>
    </location>
</feature>
<dbReference type="Pfam" id="PF02617">
    <property type="entry name" value="ClpS"/>
    <property type="match status" value="1"/>
</dbReference>
<dbReference type="OrthoDB" id="26387at2759"/>
<dbReference type="Pfam" id="PF18995">
    <property type="entry name" value="PRT6_C"/>
    <property type="match status" value="1"/>
</dbReference>
<dbReference type="Pfam" id="PF22960">
    <property type="entry name" value="WHD_UBR1"/>
    <property type="match status" value="1"/>
</dbReference>
<organism evidence="14">
    <name type="scientific">Thrips palmi</name>
    <name type="common">Melon thrips</name>
    <dbReference type="NCBI Taxonomy" id="161013"/>
    <lineage>
        <taxon>Eukaryota</taxon>
        <taxon>Metazoa</taxon>
        <taxon>Ecdysozoa</taxon>
        <taxon>Arthropoda</taxon>
        <taxon>Hexapoda</taxon>
        <taxon>Insecta</taxon>
        <taxon>Pterygota</taxon>
        <taxon>Neoptera</taxon>
        <taxon>Paraneoptera</taxon>
        <taxon>Thysanoptera</taxon>
        <taxon>Terebrantia</taxon>
        <taxon>Thripoidea</taxon>
        <taxon>Thripidae</taxon>
        <taxon>Thrips</taxon>
    </lineage>
</organism>
<evidence type="ECO:0000256" key="5">
    <source>
        <dbReference type="ARBA" id="ARBA00022771"/>
    </source>
</evidence>
<dbReference type="Proteomes" id="UP000515158">
    <property type="component" value="Unplaced"/>
</dbReference>
<dbReference type="GO" id="GO:0071596">
    <property type="term" value="P:ubiquitin-dependent protein catabolic process via the N-end rule pathway"/>
    <property type="evidence" value="ECO:0007669"/>
    <property type="project" value="UniProtKB-UniRule"/>
</dbReference>
<keyword evidence="4 10" id="KW-0479">Metal-binding</keyword>
<proteinExistence type="inferred from homology"/>
<dbReference type="RefSeq" id="XP_034241187.1">
    <property type="nucleotide sequence ID" value="XM_034385296.1"/>
</dbReference>
<dbReference type="GO" id="GO:0061630">
    <property type="term" value="F:ubiquitin protein ligase activity"/>
    <property type="evidence" value="ECO:0007669"/>
    <property type="project" value="UniProtKB-UniRule"/>
</dbReference>
<comment type="similarity">
    <text evidence="8 10">Belongs to the E3 ubiquitin-protein ligase UBR1-like family.</text>
</comment>
<evidence type="ECO:0000313" key="14">
    <source>
        <dbReference type="RefSeq" id="XP_034241187.1"/>
    </source>
</evidence>
<evidence type="ECO:0000256" key="4">
    <source>
        <dbReference type="ARBA" id="ARBA00022723"/>
    </source>
</evidence>
<dbReference type="KEGG" id="tpal:117645243"/>
<dbReference type="UniPathway" id="UPA00143"/>
<dbReference type="SUPFAM" id="SSF54736">
    <property type="entry name" value="ClpS-like"/>
    <property type="match status" value="1"/>
</dbReference>
<dbReference type="InterPro" id="IPR003126">
    <property type="entry name" value="Znf_UBR"/>
</dbReference>
<dbReference type="Pfam" id="PF02207">
    <property type="entry name" value="zf-UBR"/>
    <property type="match status" value="1"/>
</dbReference>
<feature type="compositionally biased region" description="Polar residues" evidence="11">
    <location>
        <begin position="1335"/>
        <end position="1349"/>
    </location>
</feature>
<comment type="catalytic activity">
    <reaction evidence="1 10">
        <text>S-ubiquitinyl-[E2 ubiquitin-conjugating enzyme]-L-cysteine + [acceptor protein]-L-lysine = [E2 ubiquitin-conjugating enzyme]-L-cysteine + N(6)-ubiquitinyl-[acceptor protein]-L-lysine.</text>
        <dbReference type="EC" id="2.3.2.27"/>
    </reaction>
</comment>
<evidence type="ECO:0000256" key="11">
    <source>
        <dbReference type="SAM" id="MobiDB-lite"/>
    </source>
</evidence>
<evidence type="ECO:0000256" key="8">
    <source>
        <dbReference type="ARBA" id="ARBA00046341"/>
    </source>
</evidence>
<dbReference type="GeneID" id="117645243"/>
<dbReference type="GO" id="GO:0005737">
    <property type="term" value="C:cytoplasm"/>
    <property type="evidence" value="ECO:0007669"/>
    <property type="project" value="TreeGrafter"/>
</dbReference>
<dbReference type="Gene3D" id="2.10.110.30">
    <property type="match status" value="1"/>
</dbReference>
<dbReference type="InterPro" id="IPR055194">
    <property type="entry name" value="UBR1-like_WH"/>
</dbReference>
<dbReference type="Gene3D" id="1.10.10.2670">
    <property type="entry name" value="E3 ubiquitin-protein ligase"/>
    <property type="match status" value="1"/>
</dbReference>
<dbReference type="InterPro" id="IPR039164">
    <property type="entry name" value="UBR1-like"/>
</dbReference>